<evidence type="ECO:0000259" key="2">
    <source>
        <dbReference type="PROSITE" id="PS50975"/>
    </source>
</evidence>
<accession>A0A6G6Y811</accession>
<dbReference type="SUPFAM" id="SSF56059">
    <property type="entry name" value="Glutathione synthetase ATP-binding domain-like"/>
    <property type="match status" value="1"/>
</dbReference>
<dbReference type="RefSeq" id="WP_066777478.1">
    <property type="nucleotide sequence ID" value="NZ_CP049109.1"/>
</dbReference>
<dbReference type="GO" id="GO:0009432">
    <property type="term" value="P:SOS response"/>
    <property type="evidence" value="ECO:0007669"/>
    <property type="project" value="TreeGrafter"/>
</dbReference>
<feature type="domain" description="ATP-grasp" evidence="2">
    <location>
        <begin position="125"/>
        <end position="310"/>
    </location>
</feature>
<dbReference type="PROSITE" id="PS50975">
    <property type="entry name" value="ATP_GRASP"/>
    <property type="match status" value="1"/>
</dbReference>
<sequence>MTVLLATNRRDVTTDFIALELERRAVVFHRLNTEDMLEYRVLLPNGDPSCMRLVNRTRELELSEVTGAYYRRPLPPEIPHNAPSTAAYMQAEWSAILRSVWNALEGRWLNCPFAILRAEDKPRQLAVARAEGLQVPRTLITNDAEHAKNFLADGAIVAKPLRHALIEDGGAGKVVFTSRIEQDNGLTGIESAPVILQSEVPKRADVRVIVVDDQVFATMIESQAHEETSVDWRKGVRTDLEHRAFTLPHEVEKACVAVTRSLDLRYSAIDLVEDPDGTFWFLEANPNGQWAWIEQRTGARIAEAIVSGLVR</sequence>
<dbReference type="PANTHER" id="PTHR21621">
    <property type="entry name" value="RIBOSOMAL PROTEIN S6 MODIFICATION PROTEIN"/>
    <property type="match status" value="1"/>
</dbReference>
<dbReference type="Gene3D" id="3.30.470.20">
    <property type="entry name" value="ATP-grasp fold, B domain"/>
    <property type="match status" value="1"/>
</dbReference>
<dbReference type="Proteomes" id="UP000501568">
    <property type="component" value="Chromosome"/>
</dbReference>
<dbReference type="AlphaFoldDB" id="A0A6G6Y811"/>
<evidence type="ECO:0000256" key="1">
    <source>
        <dbReference type="PROSITE-ProRule" id="PRU00409"/>
    </source>
</evidence>
<dbReference type="GO" id="GO:0018169">
    <property type="term" value="F:ribosomal S6-glutamic acid ligase activity"/>
    <property type="evidence" value="ECO:0007669"/>
    <property type="project" value="TreeGrafter"/>
</dbReference>
<dbReference type="KEGG" id="spzr:G5C33_14830"/>
<dbReference type="InterPro" id="IPR013651">
    <property type="entry name" value="ATP-grasp_RimK-type"/>
</dbReference>
<keyword evidence="4" id="KW-1185">Reference proteome</keyword>
<organism evidence="3 4">
    <name type="scientific">Stakelama tenebrarum</name>
    <dbReference type="NCBI Taxonomy" id="2711215"/>
    <lineage>
        <taxon>Bacteria</taxon>
        <taxon>Pseudomonadati</taxon>
        <taxon>Pseudomonadota</taxon>
        <taxon>Alphaproteobacteria</taxon>
        <taxon>Sphingomonadales</taxon>
        <taxon>Sphingomonadaceae</taxon>
        <taxon>Stakelama</taxon>
    </lineage>
</organism>
<dbReference type="GO" id="GO:0046872">
    <property type="term" value="F:metal ion binding"/>
    <property type="evidence" value="ECO:0007669"/>
    <property type="project" value="InterPro"/>
</dbReference>
<dbReference type="GO" id="GO:0005737">
    <property type="term" value="C:cytoplasm"/>
    <property type="evidence" value="ECO:0007669"/>
    <property type="project" value="TreeGrafter"/>
</dbReference>
<reference evidence="3 4" key="1">
    <citation type="submission" date="2020-02" db="EMBL/GenBank/DDBJ databases">
        <authorList>
            <person name="Zheng R.K."/>
            <person name="Sun C.M."/>
        </authorList>
    </citation>
    <scope>NUCLEOTIDE SEQUENCE [LARGE SCALE GENOMIC DNA]</scope>
    <source>
        <strain evidence="4">zrk23</strain>
    </source>
</reference>
<keyword evidence="3" id="KW-0436">Ligase</keyword>
<dbReference type="EMBL" id="CP049109">
    <property type="protein sequence ID" value="QIG80937.1"/>
    <property type="molecule type" value="Genomic_DNA"/>
</dbReference>
<keyword evidence="1" id="KW-0547">Nucleotide-binding</keyword>
<protein>
    <submittedName>
        <fullName evidence="3">ATP-dependent carboxylate-amine ligase</fullName>
    </submittedName>
</protein>
<dbReference type="PANTHER" id="PTHR21621:SF0">
    <property type="entry name" value="BETA-CITRYLGLUTAMATE SYNTHASE B-RELATED"/>
    <property type="match status" value="1"/>
</dbReference>
<proteinExistence type="predicted"/>
<evidence type="ECO:0000313" key="4">
    <source>
        <dbReference type="Proteomes" id="UP000501568"/>
    </source>
</evidence>
<dbReference type="InterPro" id="IPR011761">
    <property type="entry name" value="ATP-grasp"/>
</dbReference>
<name>A0A6G6Y811_9SPHN</name>
<keyword evidence="1" id="KW-0067">ATP-binding</keyword>
<gene>
    <name evidence="3" type="ORF">G5C33_14830</name>
</gene>
<dbReference type="GO" id="GO:0005524">
    <property type="term" value="F:ATP binding"/>
    <property type="evidence" value="ECO:0007669"/>
    <property type="project" value="UniProtKB-UniRule"/>
</dbReference>
<dbReference type="Pfam" id="PF08443">
    <property type="entry name" value="RimK"/>
    <property type="match status" value="1"/>
</dbReference>
<evidence type="ECO:0000313" key="3">
    <source>
        <dbReference type="EMBL" id="QIG80937.1"/>
    </source>
</evidence>